<dbReference type="InterPro" id="IPR002293">
    <property type="entry name" value="AA/rel_permease1"/>
</dbReference>
<dbReference type="InterPro" id="IPR004840">
    <property type="entry name" value="Amino_acid_permease_CS"/>
</dbReference>
<keyword evidence="5 6" id="KW-0472">Membrane</keyword>
<feature type="transmembrane region" description="Helical" evidence="6">
    <location>
        <begin position="211"/>
        <end position="230"/>
    </location>
</feature>
<dbReference type="Proteomes" id="UP000738349">
    <property type="component" value="Unassembled WGS sequence"/>
</dbReference>
<protein>
    <submittedName>
        <fullName evidence="7">Amino acid permease</fullName>
    </submittedName>
</protein>
<feature type="transmembrane region" description="Helical" evidence="6">
    <location>
        <begin position="180"/>
        <end position="199"/>
    </location>
</feature>
<feature type="transmembrane region" description="Helical" evidence="6">
    <location>
        <begin position="85"/>
        <end position="110"/>
    </location>
</feature>
<evidence type="ECO:0000256" key="3">
    <source>
        <dbReference type="ARBA" id="ARBA00022692"/>
    </source>
</evidence>
<evidence type="ECO:0000256" key="1">
    <source>
        <dbReference type="ARBA" id="ARBA00004141"/>
    </source>
</evidence>
<evidence type="ECO:0000256" key="4">
    <source>
        <dbReference type="ARBA" id="ARBA00022989"/>
    </source>
</evidence>
<feature type="transmembrane region" description="Helical" evidence="6">
    <location>
        <begin position="253"/>
        <end position="277"/>
    </location>
</feature>
<evidence type="ECO:0000256" key="2">
    <source>
        <dbReference type="ARBA" id="ARBA00022448"/>
    </source>
</evidence>
<dbReference type="AlphaFoldDB" id="A0A9P9ERC6"/>
<proteinExistence type="predicted"/>
<feature type="transmembrane region" description="Helical" evidence="6">
    <location>
        <begin position="55"/>
        <end position="73"/>
    </location>
</feature>
<organism evidence="7 8">
    <name type="scientific">Dactylonectria macrodidyma</name>
    <dbReference type="NCBI Taxonomy" id="307937"/>
    <lineage>
        <taxon>Eukaryota</taxon>
        <taxon>Fungi</taxon>
        <taxon>Dikarya</taxon>
        <taxon>Ascomycota</taxon>
        <taxon>Pezizomycotina</taxon>
        <taxon>Sordariomycetes</taxon>
        <taxon>Hypocreomycetidae</taxon>
        <taxon>Hypocreales</taxon>
        <taxon>Nectriaceae</taxon>
        <taxon>Dactylonectria</taxon>
    </lineage>
</organism>
<gene>
    <name evidence="7" type="ORF">EDB81DRAFT_899139</name>
</gene>
<dbReference type="PROSITE" id="PS00218">
    <property type="entry name" value="AMINO_ACID_PERMEASE_1"/>
    <property type="match status" value="1"/>
</dbReference>
<evidence type="ECO:0000313" key="8">
    <source>
        <dbReference type="Proteomes" id="UP000738349"/>
    </source>
</evidence>
<dbReference type="GO" id="GO:0016020">
    <property type="term" value="C:membrane"/>
    <property type="evidence" value="ECO:0007669"/>
    <property type="project" value="UniProtKB-SubCell"/>
</dbReference>
<accession>A0A9P9ERC6</accession>
<evidence type="ECO:0000256" key="6">
    <source>
        <dbReference type="SAM" id="Phobius"/>
    </source>
</evidence>
<dbReference type="PANTHER" id="PTHR45649:SF23">
    <property type="entry name" value="TRANSPORTER, PUTATIVE (EUROFUNG)-RELATED"/>
    <property type="match status" value="1"/>
</dbReference>
<dbReference type="PANTHER" id="PTHR45649">
    <property type="entry name" value="AMINO-ACID PERMEASE BAT1"/>
    <property type="match status" value="1"/>
</dbReference>
<name>A0A9P9ERC6_9HYPO</name>
<dbReference type="GO" id="GO:0006865">
    <property type="term" value="P:amino acid transport"/>
    <property type="evidence" value="ECO:0007669"/>
    <property type="project" value="InterPro"/>
</dbReference>
<evidence type="ECO:0000256" key="5">
    <source>
        <dbReference type="ARBA" id="ARBA00023136"/>
    </source>
</evidence>
<dbReference type="GO" id="GO:0022857">
    <property type="term" value="F:transmembrane transporter activity"/>
    <property type="evidence" value="ECO:0007669"/>
    <property type="project" value="InterPro"/>
</dbReference>
<keyword evidence="2" id="KW-0813">Transport</keyword>
<feature type="transmembrane region" description="Helical" evidence="6">
    <location>
        <begin position="418"/>
        <end position="443"/>
    </location>
</feature>
<dbReference type="PIRSF" id="PIRSF006060">
    <property type="entry name" value="AA_transporter"/>
    <property type="match status" value="1"/>
</dbReference>
<keyword evidence="4 6" id="KW-1133">Transmembrane helix</keyword>
<dbReference type="EMBL" id="JAGMUV010000010">
    <property type="protein sequence ID" value="KAH7141828.1"/>
    <property type="molecule type" value="Genomic_DNA"/>
</dbReference>
<reference evidence="7" key="1">
    <citation type="journal article" date="2021" name="Nat. Commun.">
        <title>Genetic determinants of endophytism in the Arabidopsis root mycobiome.</title>
        <authorList>
            <person name="Mesny F."/>
            <person name="Miyauchi S."/>
            <person name="Thiergart T."/>
            <person name="Pickel B."/>
            <person name="Atanasova L."/>
            <person name="Karlsson M."/>
            <person name="Huettel B."/>
            <person name="Barry K.W."/>
            <person name="Haridas S."/>
            <person name="Chen C."/>
            <person name="Bauer D."/>
            <person name="Andreopoulos W."/>
            <person name="Pangilinan J."/>
            <person name="LaButti K."/>
            <person name="Riley R."/>
            <person name="Lipzen A."/>
            <person name="Clum A."/>
            <person name="Drula E."/>
            <person name="Henrissat B."/>
            <person name="Kohler A."/>
            <person name="Grigoriev I.V."/>
            <person name="Martin F.M."/>
            <person name="Hacquard S."/>
        </authorList>
    </citation>
    <scope>NUCLEOTIDE SEQUENCE</scope>
    <source>
        <strain evidence="7">MPI-CAGE-AT-0147</strain>
    </source>
</reference>
<dbReference type="Gene3D" id="1.20.1740.10">
    <property type="entry name" value="Amino acid/polyamine transporter I"/>
    <property type="match status" value="1"/>
</dbReference>
<dbReference type="Pfam" id="PF13520">
    <property type="entry name" value="AA_permease_2"/>
    <property type="match status" value="1"/>
</dbReference>
<evidence type="ECO:0000313" key="7">
    <source>
        <dbReference type="EMBL" id="KAH7141828.1"/>
    </source>
</evidence>
<feature type="transmembrane region" description="Helical" evidence="6">
    <location>
        <begin position="343"/>
        <end position="371"/>
    </location>
</feature>
<comment type="subcellular location">
    <subcellularLocation>
        <location evidence="1">Membrane</location>
        <topology evidence="1">Multi-pass membrane protein</topology>
    </subcellularLocation>
</comment>
<feature type="transmembrane region" description="Helical" evidence="6">
    <location>
        <begin position="131"/>
        <end position="160"/>
    </location>
</feature>
<sequence length="523" mass="55746">MATVIPQDPGALHSVTESHGTFTESNNAGEITADKVIENLGYHPELQRNRSTAHVTFMAFILAANPYGLATTLNYPLTGGGPVNIIWGWLLVALLVVCVAASLGEITSVYPTAGGVYYQTAMLTPPNYRSVASWICGWLYVVGNMSITLSVNFGTASFFAACLNVFESEPGVGIFPSKPYQIFLLFAAITLLCNMISSLGNRWLPWIDAAAVFWTFAGVFAITISILVVAKEGRHSASYVFGHFENDSGWPDVWSFCIGLMHAGYATSSTGMILSMCEEVRQPTTQVPNAMVATACINTFAGLLFLIPLVFVLPDIPTLLATSAGQPTPAIIKSAVGSSGGSLALLLPLVMLGIICGVGCTTASSRCTWAIARDGALPGSKWWSQIDTRLKIPLNAMMLLMVLELLLGLLYFGSNTAFSAFSGVGVICLTCSYATPVAISLMTNRKHLQKAKFGLGRLGYVCNVLTMGWSILAVPLFCMPSPLPVTAASVNYAPVVFIAATVISVGWYFAWGRHHYTGPPASG</sequence>
<dbReference type="OrthoDB" id="3900342at2759"/>
<feature type="transmembrane region" description="Helical" evidence="6">
    <location>
        <begin position="392"/>
        <end position="412"/>
    </location>
</feature>
<feature type="transmembrane region" description="Helical" evidence="6">
    <location>
        <begin position="289"/>
        <end position="313"/>
    </location>
</feature>
<feature type="transmembrane region" description="Helical" evidence="6">
    <location>
        <begin position="489"/>
        <end position="510"/>
    </location>
</feature>
<feature type="transmembrane region" description="Helical" evidence="6">
    <location>
        <begin position="455"/>
        <end position="477"/>
    </location>
</feature>
<comment type="caution">
    <text evidence="7">The sequence shown here is derived from an EMBL/GenBank/DDBJ whole genome shotgun (WGS) entry which is preliminary data.</text>
</comment>
<keyword evidence="3 6" id="KW-0812">Transmembrane</keyword>
<keyword evidence="8" id="KW-1185">Reference proteome</keyword>